<dbReference type="Pfam" id="PF13837">
    <property type="entry name" value="Myb_DNA-bind_4"/>
    <property type="match status" value="1"/>
</dbReference>
<dbReference type="EMBL" id="JAPWTK010000294">
    <property type="protein sequence ID" value="KAJ8943290.1"/>
    <property type="molecule type" value="Genomic_DNA"/>
</dbReference>
<comment type="caution">
    <text evidence="3">The sequence shown here is derived from an EMBL/GenBank/DDBJ whole genome shotgun (WGS) entry which is preliminary data.</text>
</comment>
<evidence type="ECO:0000313" key="4">
    <source>
        <dbReference type="Proteomes" id="UP001162162"/>
    </source>
</evidence>
<dbReference type="AlphaFoldDB" id="A0AAV8XX66"/>
<accession>A0AAV8XX66</accession>
<evidence type="ECO:0000259" key="2">
    <source>
        <dbReference type="Pfam" id="PF13837"/>
    </source>
</evidence>
<proteinExistence type="predicted"/>
<keyword evidence="1" id="KW-0175">Coiled coil</keyword>
<feature type="coiled-coil region" evidence="1">
    <location>
        <begin position="230"/>
        <end position="274"/>
    </location>
</feature>
<dbReference type="Proteomes" id="UP001162162">
    <property type="component" value="Unassembled WGS sequence"/>
</dbReference>
<dbReference type="InterPro" id="IPR044822">
    <property type="entry name" value="Myb_DNA-bind_4"/>
</dbReference>
<organism evidence="3 4">
    <name type="scientific">Aromia moschata</name>
    <dbReference type="NCBI Taxonomy" id="1265417"/>
    <lineage>
        <taxon>Eukaryota</taxon>
        <taxon>Metazoa</taxon>
        <taxon>Ecdysozoa</taxon>
        <taxon>Arthropoda</taxon>
        <taxon>Hexapoda</taxon>
        <taxon>Insecta</taxon>
        <taxon>Pterygota</taxon>
        <taxon>Neoptera</taxon>
        <taxon>Endopterygota</taxon>
        <taxon>Coleoptera</taxon>
        <taxon>Polyphaga</taxon>
        <taxon>Cucujiformia</taxon>
        <taxon>Chrysomeloidea</taxon>
        <taxon>Cerambycidae</taxon>
        <taxon>Cerambycinae</taxon>
        <taxon>Callichromatini</taxon>
        <taxon>Aromia</taxon>
    </lineage>
</organism>
<protein>
    <recommendedName>
        <fullName evidence="2">Myb/SANT-like DNA-binding domain-containing protein</fullName>
    </recommendedName>
</protein>
<gene>
    <name evidence="3" type="ORF">NQ318_017308</name>
</gene>
<keyword evidence="4" id="KW-1185">Reference proteome</keyword>
<name>A0AAV8XX66_9CUCU</name>
<evidence type="ECO:0000313" key="3">
    <source>
        <dbReference type="EMBL" id="KAJ8943290.1"/>
    </source>
</evidence>
<reference evidence="3" key="1">
    <citation type="journal article" date="2023" name="Insect Mol. Biol.">
        <title>Genome sequencing provides insights into the evolution of gene families encoding plant cell wall-degrading enzymes in longhorned beetles.</title>
        <authorList>
            <person name="Shin N.R."/>
            <person name="Okamura Y."/>
            <person name="Kirsch R."/>
            <person name="Pauchet Y."/>
        </authorList>
    </citation>
    <scope>NUCLEOTIDE SEQUENCE</scope>
    <source>
        <strain evidence="3">AMC_N1</strain>
    </source>
</reference>
<dbReference type="Gene3D" id="1.10.10.60">
    <property type="entry name" value="Homeodomain-like"/>
    <property type="match status" value="1"/>
</dbReference>
<feature type="domain" description="Myb/SANT-like DNA-binding" evidence="2">
    <location>
        <begin position="18"/>
        <end position="107"/>
    </location>
</feature>
<sequence>MDVNNSISARAISDEEHRVEWSYEATKELLKLYDEKSDMLETGIISTQKKLWELTSKALAKKGYYYTAAQCENKWKALKRAYRTKLERIQKFGSYRRVCPFESEIAEILSKRPNESITRSYAYQIQAMKNEDEFFSNVNLNEPPGFTKDNTFETSDIKNVTIIGENIEEFSTEDQMEYTQPSYTVIQPETESLHSTLIDEISDLKKLITKHSKTNVQMLKEMSRNQEKILGCLEQSAEMQNKQLEIEERKVEQQDELINQMKIQNELMQNLLDKFA</sequence>
<evidence type="ECO:0000256" key="1">
    <source>
        <dbReference type="SAM" id="Coils"/>
    </source>
</evidence>